<gene>
    <name evidence="1" type="ORF">JZ751_008903</name>
</gene>
<dbReference type="Proteomes" id="UP000824540">
    <property type="component" value="Unassembled WGS sequence"/>
</dbReference>
<proteinExistence type="predicted"/>
<protein>
    <submittedName>
        <fullName evidence="1">Uncharacterized protein</fullName>
    </submittedName>
</protein>
<dbReference type="EMBL" id="JAFBMS010000017">
    <property type="protein sequence ID" value="KAG9345759.1"/>
    <property type="molecule type" value="Genomic_DNA"/>
</dbReference>
<reference evidence="1" key="1">
    <citation type="thesis" date="2021" institute="BYU ScholarsArchive" country="Provo, UT, USA">
        <title>Applications of and Algorithms for Genome Assembly and Genomic Analyses with an Emphasis on Marine Teleosts.</title>
        <authorList>
            <person name="Pickett B.D."/>
        </authorList>
    </citation>
    <scope>NUCLEOTIDE SEQUENCE</scope>
    <source>
        <strain evidence="1">HI-2016</strain>
    </source>
</reference>
<evidence type="ECO:0000313" key="2">
    <source>
        <dbReference type="Proteomes" id="UP000824540"/>
    </source>
</evidence>
<keyword evidence="2" id="KW-1185">Reference proteome</keyword>
<evidence type="ECO:0000313" key="1">
    <source>
        <dbReference type="EMBL" id="KAG9345759.1"/>
    </source>
</evidence>
<sequence>MKKVSTPETTFPIIIIKRDRLTAIIIQTNPAPPPLPLAALCADPQFLFSKRTPREESVAQPCSLHG</sequence>
<accession>A0A8T2P094</accession>
<dbReference type="AlphaFoldDB" id="A0A8T2P094"/>
<organism evidence="1 2">
    <name type="scientific">Albula glossodonta</name>
    <name type="common">roundjaw bonefish</name>
    <dbReference type="NCBI Taxonomy" id="121402"/>
    <lineage>
        <taxon>Eukaryota</taxon>
        <taxon>Metazoa</taxon>
        <taxon>Chordata</taxon>
        <taxon>Craniata</taxon>
        <taxon>Vertebrata</taxon>
        <taxon>Euteleostomi</taxon>
        <taxon>Actinopterygii</taxon>
        <taxon>Neopterygii</taxon>
        <taxon>Teleostei</taxon>
        <taxon>Albuliformes</taxon>
        <taxon>Albulidae</taxon>
        <taxon>Albula</taxon>
    </lineage>
</organism>
<name>A0A8T2P094_9TELE</name>
<comment type="caution">
    <text evidence="1">The sequence shown here is derived from an EMBL/GenBank/DDBJ whole genome shotgun (WGS) entry which is preliminary data.</text>
</comment>